<sequence>MMDDKQQLHTSSNHHTEQCALPQDQPLDPAVERIRKKLMLLMIVSISITLILILAVLFGVVYKIVATPSASKQKESSSSYSKNTTTLYHTLSLPKKTQILSQSLSEHNIVFKTLTPDGQIKFMIYNYHTGALIAVFSLETAEETETTEKIPSTLPQEQNTISR</sequence>
<keyword evidence="2" id="KW-0812">Transmembrane</keyword>
<proteinExistence type="predicted"/>
<reference evidence="3 4" key="1">
    <citation type="submission" date="2018-06" db="EMBL/GenBank/DDBJ databases">
        <authorList>
            <consortium name="Pathogen Informatics"/>
            <person name="Doyle S."/>
        </authorList>
    </citation>
    <scope>NUCLEOTIDE SEQUENCE [LARGE SCALE GENOMIC DNA]</scope>
    <source>
        <strain evidence="3 4">NCTC12862</strain>
    </source>
</reference>
<dbReference type="RefSeq" id="WP_004856624.1">
    <property type="nucleotide sequence ID" value="NZ_CACVBH010000001.1"/>
</dbReference>
<keyword evidence="2" id="KW-0472">Membrane</keyword>
<protein>
    <submittedName>
        <fullName evidence="3">Uncharacterized protein</fullName>
    </submittedName>
</protein>
<gene>
    <name evidence="3" type="ORF">NCTC12862_01244</name>
</gene>
<evidence type="ECO:0000313" key="3">
    <source>
        <dbReference type="EMBL" id="SUV45500.1"/>
    </source>
</evidence>
<organism evidence="3 4">
    <name type="scientific">Bartonella doshiae</name>
    <dbReference type="NCBI Taxonomy" id="33044"/>
    <lineage>
        <taxon>Bacteria</taxon>
        <taxon>Pseudomonadati</taxon>
        <taxon>Pseudomonadota</taxon>
        <taxon>Alphaproteobacteria</taxon>
        <taxon>Hyphomicrobiales</taxon>
        <taxon>Bartonellaceae</taxon>
        <taxon>Bartonella</taxon>
    </lineage>
</organism>
<accession>A0A380ZG23</accession>
<evidence type="ECO:0000256" key="1">
    <source>
        <dbReference type="SAM" id="MobiDB-lite"/>
    </source>
</evidence>
<dbReference type="AlphaFoldDB" id="A0A380ZG23"/>
<feature type="region of interest" description="Disordered" evidence="1">
    <location>
        <begin position="1"/>
        <end position="24"/>
    </location>
</feature>
<feature type="transmembrane region" description="Helical" evidence="2">
    <location>
        <begin position="38"/>
        <end position="62"/>
    </location>
</feature>
<evidence type="ECO:0000313" key="4">
    <source>
        <dbReference type="Proteomes" id="UP000254950"/>
    </source>
</evidence>
<dbReference type="Proteomes" id="UP000254950">
    <property type="component" value="Unassembled WGS sequence"/>
</dbReference>
<keyword evidence="2" id="KW-1133">Transmembrane helix</keyword>
<dbReference type="EMBL" id="UFTF01000001">
    <property type="protein sequence ID" value="SUV45500.1"/>
    <property type="molecule type" value="Genomic_DNA"/>
</dbReference>
<evidence type="ECO:0000256" key="2">
    <source>
        <dbReference type="SAM" id="Phobius"/>
    </source>
</evidence>
<name>A0A380ZG23_BARDO</name>